<dbReference type="EMBL" id="BMRB01000002">
    <property type="protein sequence ID" value="GGS28358.1"/>
    <property type="molecule type" value="Genomic_DNA"/>
</dbReference>
<reference evidence="3" key="1">
    <citation type="journal article" date="2014" name="Int. J. Syst. Evol. Microbiol.">
        <title>Complete genome sequence of Corynebacterium casei LMG S-19264T (=DSM 44701T), isolated from a smear-ripened cheese.</title>
        <authorList>
            <consortium name="US DOE Joint Genome Institute (JGI-PGF)"/>
            <person name="Walter F."/>
            <person name="Albersmeier A."/>
            <person name="Kalinowski J."/>
            <person name="Ruckert C."/>
        </authorList>
    </citation>
    <scope>NUCLEOTIDE SEQUENCE</scope>
    <source>
        <strain evidence="3">JCM 3276</strain>
    </source>
</reference>
<dbReference type="Gene3D" id="3.40.50.12370">
    <property type="match status" value="1"/>
</dbReference>
<dbReference type="SUPFAM" id="SSF52402">
    <property type="entry name" value="Adenine nucleotide alpha hydrolases-like"/>
    <property type="match status" value="1"/>
</dbReference>
<gene>
    <name evidence="3" type="ORF">GCM10010171_21740</name>
</gene>
<comment type="caution">
    <text evidence="3">The sequence shown here is derived from an EMBL/GenBank/DDBJ whole genome shotgun (WGS) entry which is preliminary data.</text>
</comment>
<evidence type="ECO:0000313" key="4">
    <source>
        <dbReference type="Proteomes" id="UP000660680"/>
    </source>
</evidence>
<evidence type="ECO:0000313" key="3">
    <source>
        <dbReference type="EMBL" id="GGS28358.1"/>
    </source>
</evidence>
<evidence type="ECO:0000256" key="1">
    <source>
        <dbReference type="ARBA" id="ARBA00008791"/>
    </source>
</evidence>
<dbReference type="PRINTS" id="PR01438">
    <property type="entry name" value="UNVRSLSTRESS"/>
</dbReference>
<keyword evidence="4" id="KW-1185">Reference proteome</keyword>
<accession>A0A918GCI2</accession>
<reference evidence="3" key="2">
    <citation type="submission" date="2020-09" db="EMBL/GenBank/DDBJ databases">
        <authorList>
            <person name="Sun Q."/>
            <person name="Ohkuma M."/>
        </authorList>
    </citation>
    <scope>NUCLEOTIDE SEQUENCE</scope>
    <source>
        <strain evidence="3">JCM 3276</strain>
    </source>
</reference>
<name>A0A918GCI2_9PSEU</name>
<dbReference type="AlphaFoldDB" id="A0A918GCI2"/>
<organism evidence="3 4">
    <name type="scientific">Actinokineospora fastidiosa</name>
    <dbReference type="NCBI Taxonomy" id="1816"/>
    <lineage>
        <taxon>Bacteria</taxon>
        <taxon>Bacillati</taxon>
        <taxon>Actinomycetota</taxon>
        <taxon>Actinomycetes</taxon>
        <taxon>Pseudonocardiales</taxon>
        <taxon>Pseudonocardiaceae</taxon>
        <taxon>Actinokineospora</taxon>
    </lineage>
</organism>
<dbReference type="CDD" id="cd00293">
    <property type="entry name" value="USP-like"/>
    <property type="match status" value="1"/>
</dbReference>
<dbReference type="RefSeq" id="WP_189210305.1">
    <property type="nucleotide sequence ID" value="NZ_BMRB01000002.1"/>
</dbReference>
<dbReference type="Proteomes" id="UP000660680">
    <property type="component" value="Unassembled WGS sequence"/>
</dbReference>
<dbReference type="InterPro" id="IPR006016">
    <property type="entry name" value="UspA"/>
</dbReference>
<protein>
    <submittedName>
        <fullName evidence="3">Universal stress protein</fullName>
    </submittedName>
</protein>
<evidence type="ECO:0000259" key="2">
    <source>
        <dbReference type="Pfam" id="PF00582"/>
    </source>
</evidence>
<comment type="similarity">
    <text evidence="1">Belongs to the universal stress protein A family.</text>
</comment>
<dbReference type="Pfam" id="PF00582">
    <property type="entry name" value="Usp"/>
    <property type="match status" value="1"/>
</dbReference>
<dbReference type="PANTHER" id="PTHR46553:SF3">
    <property type="entry name" value="ADENINE NUCLEOTIDE ALPHA HYDROLASES-LIKE SUPERFAMILY PROTEIN"/>
    <property type="match status" value="1"/>
</dbReference>
<feature type="domain" description="UspA" evidence="2">
    <location>
        <begin position="9"/>
        <end position="126"/>
    </location>
</feature>
<dbReference type="InterPro" id="IPR006015">
    <property type="entry name" value="Universal_stress_UspA"/>
</dbReference>
<dbReference type="PANTHER" id="PTHR46553">
    <property type="entry name" value="ADENINE NUCLEOTIDE ALPHA HYDROLASES-LIKE SUPERFAMILY PROTEIN"/>
    <property type="match status" value="1"/>
</dbReference>
<proteinExistence type="inferred from homology"/>
<sequence length="147" mass="14560">MDTAPTGVIVVGADGSDLSFAALEWAITEGRRRGCRVLAVTVRPRGAAAAGAIAAEVTAAAARHPDVPVEHRVLTGTIGDALLAAADGAAMLVLGSHGANAVLSALLGSVAAYCVRHARVPVVLIPDALAPAPTTAEATALTPGPLF</sequence>